<accession>A0A6A5KU73</accession>
<dbReference type="AlphaFoldDB" id="A0A6A5KU73"/>
<sequence>MGSKLRMSAVRFGAELPRLGSLIMVVLVPAAALLVGDNRGAVAEDHRPGTIRDDSRLICGENLMRGCYALTNPPASKASTASEWLLCHDTIILRVPHISCGGMLRRRGQAHHPKKLKTCCYFGGALQFKDKLASNRDWSLNCTVMHFTCVRTLAICNCGSGGRDCCGFFRRYRVYNNKFVKVKSSVVK</sequence>
<evidence type="ECO:0000313" key="1">
    <source>
        <dbReference type="EMBL" id="KAF1838831.1"/>
    </source>
</evidence>
<name>A0A6A5KU73_9PLEO</name>
<reference evidence="1" key="1">
    <citation type="submission" date="2020-01" db="EMBL/GenBank/DDBJ databases">
        <authorList>
            <consortium name="DOE Joint Genome Institute"/>
            <person name="Haridas S."/>
            <person name="Albert R."/>
            <person name="Binder M."/>
            <person name="Bloem J."/>
            <person name="Labutti K."/>
            <person name="Salamov A."/>
            <person name="Andreopoulos B."/>
            <person name="Baker S.E."/>
            <person name="Barry K."/>
            <person name="Bills G."/>
            <person name="Bluhm B.H."/>
            <person name="Cannon C."/>
            <person name="Castanera R."/>
            <person name="Culley D.E."/>
            <person name="Daum C."/>
            <person name="Ezra D."/>
            <person name="Gonzalez J.B."/>
            <person name="Henrissat B."/>
            <person name="Kuo A."/>
            <person name="Liang C."/>
            <person name="Lipzen A."/>
            <person name="Lutzoni F."/>
            <person name="Magnuson J."/>
            <person name="Mondo S."/>
            <person name="Nolan M."/>
            <person name="Ohm R."/>
            <person name="Pangilinan J."/>
            <person name="Park H.-J."/>
            <person name="Ramirez L."/>
            <person name="Alfaro M."/>
            <person name="Sun H."/>
            <person name="Tritt A."/>
            <person name="Yoshinaga Y."/>
            <person name="Zwiers L.-H."/>
            <person name="Turgeon B.G."/>
            <person name="Goodwin S.B."/>
            <person name="Spatafora J.W."/>
            <person name="Crous P.W."/>
            <person name="Grigoriev I.V."/>
        </authorList>
    </citation>
    <scope>NUCLEOTIDE SEQUENCE</scope>
    <source>
        <strain evidence="1">P77</strain>
    </source>
</reference>
<protein>
    <submittedName>
        <fullName evidence="1">Uncharacterized protein</fullName>
    </submittedName>
</protein>
<dbReference type="Proteomes" id="UP000800040">
    <property type="component" value="Unassembled WGS sequence"/>
</dbReference>
<evidence type="ECO:0000313" key="2">
    <source>
        <dbReference type="Proteomes" id="UP000800040"/>
    </source>
</evidence>
<organism evidence="1 2">
    <name type="scientific">Decorospora gaudefroyi</name>
    <dbReference type="NCBI Taxonomy" id="184978"/>
    <lineage>
        <taxon>Eukaryota</taxon>
        <taxon>Fungi</taxon>
        <taxon>Dikarya</taxon>
        <taxon>Ascomycota</taxon>
        <taxon>Pezizomycotina</taxon>
        <taxon>Dothideomycetes</taxon>
        <taxon>Pleosporomycetidae</taxon>
        <taxon>Pleosporales</taxon>
        <taxon>Pleosporineae</taxon>
        <taxon>Pleosporaceae</taxon>
        <taxon>Decorospora</taxon>
    </lineage>
</organism>
<dbReference type="EMBL" id="ML975249">
    <property type="protein sequence ID" value="KAF1838831.1"/>
    <property type="molecule type" value="Genomic_DNA"/>
</dbReference>
<proteinExistence type="predicted"/>
<gene>
    <name evidence="1" type="ORF">BDW02DRAFT_338753</name>
</gene>
<keyword evidence="2" id="KW-1185">Reference proteome</keyword>